<dbReference type="InterPro" id="IPR006379">
    <property type="entry name" value="HAD-SF_hydro_IIB"/>
</dbReference>
<dbReference type="SFLD" id="SFLDG01140">
    <property type="entry name" value="C2.B:_Phosphomannomutase_and_P"/>
    <property type="match status" value="1"/>
</dbReference>
<proteinExistence type="predicted"/>
<dbReference type="InterPro" id="IPR023214">
    <property type="entry name" value="HAD_sf"/>
</dbReference>
<dbReference type="CDD" id="cd07516">
    <property type="entry name" value="HAD_Pase"/>
    <property type="match status" value="1"/>
</dbReference>
<dbReference type="Gene3D" id="3.40.50.1000">
    <property type="entry name" value="HAD superfamily/HAD-like"/>
    <property type="match status" value="1"/>
</dbReference>
<dbReference type="NCBIfam" id="TIGR00099">
    <property type="entry name" value="Cof-subfamily"/>
    <property type="match status" value="1"/>
</dbReference>
<name>A0ABZ2N6P0_9BACI</name>
<keyword evidence="2" id="KW-1185">Reference proteome</keyword>
<dbReference type="Proteomes" id="UP001387364">
    <property type="component" value="Chromosome"/>
</dbReference>
<dbReference type="PANTHER" id="PTHR10000">
    <property type="entry name" value="PHOSPHOSERINE PHOSPHATASE"/>
    <property type="match status" value="1"/>
</dbReference>
<dbReference type="NCBIfam" id="TIGR01484">
    <property type="entry name" value="HAD-SF-IIB"/>
    <property type="match status" value="1"/>
</dbReference>
<dbReference type="EC" id="3.1.3.-" evidence="1"/>
<sequence>MIKCIATDMDGTLLNGKMEVSEQNIQAVKEAQAQGIEVVVATGRSYAEARYALDQADIHCPMICANGAEVRNVSGEVINNAFIEKETAARIFQALKEIGLYFEIHTAEGTFTDDYEKALDIMVNIFLTAHSEIPQDQIREAAKIRFTKGLLQLVDSYEEVIHKEDMVVYKFLAFSFEQEKLDKAREQLSLIHDLAISSSGSENIEITHLDAQKGVALEHFIKEKGIVFEETMAIGDNFNDVSMLQRVGFPVAMGNADPEVKTLCNYVTATNDEHGVAAVIERFIGVKNHENFS</sequence>
<dbReference type="PANTHER" id="PTHR10000:SF55">
    <property type="entry name" value="5-AMINO-6-(5-PHOSPHO-D-RIBITYLAMINO)URACIL PHOSPHATASE YCSE"/>
    <property type="match status" value="1"/>
</dbReference>
<reference evidence="1 2" key="1">
    <citation type="submission" date="2024-02" db="EMBL/GenBank/DDBJ databases">
        <title>Seven novel Bacillus-like species.</title>
        <authorList>
            <person name="Liu G."/>
        </authorList>
    </citation>
    <scope>NUCLEOTIDE SEQUENCE [LARGE SCALE GENOMIC DNA]</scope>
    <source>
        <strain evidence="1 2">FJAT-52991</strain>
    </source>
</reference>
<gene>
    <name evidence="1" type="ORF">WDJ61_17555</name>
</gene>
<dbReference type="Gene3D" id="3.30.1240.10">
    <property type="match status" value="1"/>
</dbReference>
<dbReference type="GO" id="GO:0016787">
    <property type="term" value="F:hydrolase activity"/>
    <property type="evidence" value="ECO:0007669"/>
    <property type="project" value="UniProtKB-KW"/>
</dbReference>
<dbReference type="InterPro" id="IPR036412">
    <property type="entry name" value="HAD-like_sf"/>
</dbReference>
<dbReference type="InterPro" id="IPR000150">
    <property type="entry name" value="Cof"/>
</dbReference>
<dbReference type="Pfam" id="PF08282">
    <property type="entry name" value="Hydrolase_3"/>
    <property type="match status" value="1"/>
</dbReference>
<dbReference type="SFLD" id="SFLDG01144">
    <property type="entry name" value="C2.B.4:_PGP_Like"/>
    <property type="match status" value="1"/>
</dbReference>
<evidence type="ECO:0000313" key="2">
    <source>
        <dbReference type="Proteomes" id="UP001387364"/>
    </source>
</evidence>
<protein>
    <submittedName>
        <fullName evidence="1">Cof-type HAD-IIB family hydrolase</fullName>
        <ecNumber evidence="1">3.1.3.-</ecNumber>
    </submittedName>
</protein>
<dbReference type="SUPFAM" id="SSF56784">
    <property type="entry name" value="HAD-like"/>
    <property type="match status" value="1"/>
</dbReference>
<dbReference type="SFLD" id="SFLDS00003">
    <property type="entry name" value="Haloacid_Dehalogenase"/>
    <property type="match status" value="1"/>
</dbReference>
<organism evidence="1 2">
    <name type="scientific">Bacillus kandeliae</name>
    <dbReference type="NCBI Taxonomy" id="3129297"/>
    <lineage>
        <taxon>Bacteria</taxon>
        <taxon>Bacillati</taxon>
        <taxon>Bacillota</taxon>
        <taxon>Bacilli</taxon>
        <taxon>Bacillales</taxon>
        <taxon>Bacillaceae</taxon>
        <taxon>Bacillus</taxon>
    </lineage>
</organism>
<evidence type="ECO:0000313" key="1">
    <source>
        <dbReference type="EMBL" id="WXB93005.1"/>
    </source>
</evidence>
<dbReference type="RefSeq" id="WP_338752102.1">
    <property type="nucleotide sequence ID" value="NZ_CP147404.1"/>
</dbReference>
<accession>A0ABZ2N6P0</accession>
<dbReference type="PROSITE" id="PS01229">
    <property type="entry name" value="COF_2"/>
    <property type="match status" value="1"/>
</dbReference>
<keyword evidence="1" id="KW-0378">Hydrolase</keyword>
<dbReference type="EMBL" id="CP147404">
    <property type="protein sequence ID" value="WXB93005.1"/>
    <property type="molecule type" value="Genomic_DNA"/>
</dbReference>